<organism evidence="1 2">
    <name type="scientific">Xenorhabdus beddingii</name>
    <dbReference type="NCBI Taxonomy" id="40578"/>
    <lineage>
        <taxon>Bacteria</taxon>
        <taxon>Pseudomonadati</taxon>
        <taxon>Pseudomonadota</taxon>
        <taxon>Gammaproteobacteria</taxon>
        <taxon>Enterobacterales</taxon>
        <taxon>Morganellaceae</taxon>
        <taxon>Xenorhabdus</taxon>
    </lineage>
</organism>
<dbReference type="STRING" id="40578.Xbed_01641"/>
<dbReference type="InterPro" id="IPR003458">
    <property type="entry name" value="Phage_T4_Gp38_tail_assem"/>
</dbReference>
<dbReference type="OrthoDB" id="8596093at2"/>
<evidence type="ECO:0000313" key="1">
    <source>
        <dbReference type="EMBL" id="OTA20167.1"/>
    </source>
</evidence>
<dbReference type="Proteomes" id="UP000194204">
    <property type="component" value="Unassembled WGS sequence"/>
</dbReference>
<dbReference type="PANTHER" id="PTHR34413">
    <property type="entry name" value="PROPHAGE TAIL FIBER ASSEMBLY PROTEIN HOMOLOG TFAE-RELATED-RELATED"/>
    <property type="match status" value="1"/>
</dbReference>
<dbReference type="InterPro" id="IPR051220">
    <property type="entry name" value="TFA_Chaperone"/>
</dbReference>
<accession>A0A1Y2SPM3</accession>
<dbReference type="EMBL" id="MUBK01000011">
    <property type="protein sequence ID" value="OTA20167.1"/>
    <property type="molecule type" value="Genomic_DNA"/>
</dbReference>
<dbReference type="Pfam" id="PF02413">
    <property type="entry name" value="Caudo_TAP"/>
    <property type="match status" value="1"/>
</dbReference>
<evidence type="ECO:0000313" key="2">
    <source>
        <dbReference type="Proteomes" id="UP000194204"/>
    </source>
</evidence>
<gene>
    <name evidence="1" type="ORF">Xbed_01641</name>
</gene>
<protein>
    <submittedName>
        <fullName evidence="1">Tail assembly chaperone</fullName>
    </submittedName>
</protein>
<dbReference type="PANTHER" id="PTHR34413:SF2">
    <property type="entry name" value="PROPHAGE TAIL FIBER ASSEMBLY PROTEIN HOMOLOG TFAE-RELATED"/>
    <property type="match status" value="1"/>
</dbReference>
<keyword evidence="2" id="KW-1185">Reference proteome</keyword>
<dbReference type="RefSeq" id="WP_086112425.1">
    <property type="nucleotide sequence ID" value="NZ_CAWNHF010000013.1"/>
</dbReference>
<dbReference type="AlphaFoldDB" id="A0A1Y2SPM3"/>
<proteinExistence type="predicted"/>
<comment type="caution">
    <text evidence="1">The sequence shown here is derived from an EMBL/GenBank/DDBJ whole genome shotgun (WGS) entry which is preliminary data.</text>
</comment>
<name>A0A1Y2SPM3_9GAMM</name>
<sequence length="171" mass="19895">MVRFDSFSTYKPHNAIEGVAYLVSSDKQDWYECQKLFASDTLKICFDENWVIRAFSYDVSALFPIGLSIAEIEREEVPDGFGWEQDWIYLNGKISLKIPSSEELRQQAESRKRQLLRAANEKIDICQDAVNLELATEAERSVLTQWRHYRVLLNRVDCSDAPDVDWPEQPE</sequence>
<reference evidence="1 2" key="1">
    <citation type="submission" date="2017-01" db="EMBL/GenBank/DDBJ databases">
        <title>Deconstructing symbiosis and pathogenesis requirements using a combined genomic-metabolomic approach.</title>
        <authorList>
            <person name="Tobias N.J."/>
            <person name="Wolff H."/>
            <person name="Djahanschiri B."/>
            <person name="Ebersberger I."/>
            <person name="Bode H.B."/>
        </authorList>
    </citation>
    <scope>NUCLEOTIDE SEQUENCE [LARGE SCALE GENOMIC DNA]</scope>
    <source>
        <strain evidence="1 2">DSM 4764</strain>
    </source>
</reference>